<dbReference type="GO" id="GO:0003677">
    <property type="term" value="F:DNA binding"/>
    <property type="evidence" value="ECO:0007669"/>
    <property type="project" value="UniProtKB-UniRule"/>
</dbReference>
<dbReference type="EC" id="5.6.2.3" evidence="3"/>
<sequence length="742" mass="84063">MEKIEGMISDIIFKNEDNGYVIAHLSNENNDIVIVGCMPTLTVGESIEVEGKWINHKTYGTQFEVNSFMPVTPSSIEGIYVYLSSGIIKGIGEKMAKRIIEKFGVDTLDIIQNSPHRLSEVEGIGSKKIEQIAKSYEENRELRNIIMNLSPYGITPNFCLKIYKRYKNKAIDIITKNPYKLAEDIRGVGFKVADKIASNLGIDKFSKDRIMQGILYTLNQSLGSGHTYLPKNALIDEASKLLGVDNEYISDSILRLAYDQKIHIERNLGDEDHIYLIPYYLSENGVCKQIIKLSQSQFKELNIDIDEEIEDIEKETNIKLATNQVLAVKEAVEGGLVVITGGPGTGKTTTINTIIKVFENNKQEVLLAAPTGRAAKRMSETSNKEAKTIHRLLEMGYATDSEELVFLKDEEDPIKADVVIVDEVSMVDIVLMYSLLKAIRPGTRLILVGDSDQLPSVGAGNVLKDIIDSEVINVVRLDEIFRQAQESMIVVNAHRINKGLPLHLNVKGKDFFFIKKDTNEAILEEIVGLVSERLPKFYNLDKLQDIQVLAPMRKGDLGVTNLNIELQKYLNKEEKFKVEETLQKRIFRVGDKVMQIKNNYTKKWENEDKSENGEGIYNGDIGYIYHIDKENKIIYVLFDKTKIVSYEYSELDELDHSFCTTIHKSQGSEFPAIVIPVTWAPPMLLNRNLLYTAVTRAKQLVVLVGDVKYLEFMIKNNRINDRHSNLSKKLNRLKKEGVLIKN</sequence>
<dbReference type="NCBIfam" id="TIGR01448">
    <property type="entry name" value="recD_rel"/>
    <property type="match status" value="1"/>
</dbReference>
<reference evidence="6 7" key="1">
    <citation type="submission" date="2015-04" db="EMBL/GenBank/DDBJ databases">
        <title>Microcin producing Clostridium sp. JC272T.</title>
        <authorList>
            <person name="Jyothsna T."/>
            <person name="Sasikala C."/>
            <person name="Ramana C."/>
        </authorList>
    </citation>
    <scope>NUCLEOTIDE SEQUENCE [LARGE SCALE GENOMIC DNA]</scope>
    <source>
        <strain evidence="6 7">JC272</strain>
    </source>
</reference>
<dbReference type="Gene3D" id="3.40.50.300">
    <property type="entry name" value="P-loop containing nucleotide triphosphate hydrolases"/>
    <property type="match status" value="2"/>
</dbReference>
<dbReference type="GO" id="GO:0016887">
    <property type="term" value="F:ATP hydrolysis activity"/>
    <property type="evidence" value="ECO:0007669"/>
    <property type="project" value="RHEA"/>
</dbReference>
<comment type="similarity">
    <text evidence="3">Belongs to the RecD family. RecD2 subfamily.</text>
</comment>
<dbReference type="InterPro" id="IPR027785">
    <property type="entry name" value="UvrD-like_helicase_C"/>
</dbReference>
<dbReference type="PATRIC" id="fig|1629550.3.peg.645"/>
<dbReference type="InterPro" id="IPR050534">
    <property type="entry name" value="Coronavir_polyprotein_1ab"/>
</dbReference>
<dbReference type="OrthoDB" id="9803432at2"/>
<keyword evidence="3" id="KW-0347">Helicase</keyword>
<protein>
    <recommendedName>
        <fullName evidence="3">ATP-dependent RecD2 DNA helicase</fullName>
        <ecNumber evidence="3">5.6.2.3</ecNumber>
    </recommendedName>
    <alternativeName>
        <fullName evidence="3">DNA 5'-3' helicase subunit RecD2</fullName>
    </alternativeName>
</protein>
<dbReference type="SMART" id="SM00278">
    <property type="entry name" value="HhH1"/>
    <property type="match status" value="3"/>
</dbReference>
<evidence type="ECO:0000259" key="4">
    <source>
        <dbReference type="SMART" id="SM00278"/>
    </source>
</evidence>
<dbReference type="InterPro" id="IPR003583">
    <property type="entry name" value="Hlx-hairpin-Hlx_DNA-bd_motif"/>
</dbReference>
<accession>A0A0M3DKQ5</accession>
<evidence type="ECO:0000256" key="2">
    <source>
        <dbReference type="ARBA" id="ARBA00022840"/>
    </source>
</evidence>
<comment type="caution">
    <text evidence="6">The sequence shown here is derived from an EMBL/GenBank/DDBJ whole genome shotgun (WGS) entry which is preliminary data.</text>
</comment>
<feature type="domain" description="Helix-hairpin-helix DNA-binding motif class 1" evidence="4">
    <location>
        <begin position="88"/>
        <end position="102"/>
    </location>
</feature>
<dbReference type="Pfam" id="PF14490">
    <property type="entry name" value="HHH_RecD2"/>
    <property type="match status" value="1"/>
</dbReference>
<keyword evidence="3" id="KW-0413">Isomerase</keyword>
<comment type="function">
    <text evidence="3">DNA-dependent ATPase and ATP-dependent 5'-3' DNA helicase. Has no activity on blunt DNA or DNA with 3'-overhangs, requires at least 10 bases of 5'-ssDNA for helicase activity.</text>
</comment>
<feature type="domain" description="AAA+ ATPase" evidence="5">
    <location>
        <begin position="333"/>
        <end position="478"/>
    </location>
</feature>
<comment type="catalytic activity">
    <reaction evidence="3">
        <text>ATP + H2O = ADP + phosphate + H(+)</text>
        <dbReference type="Rhea" id="RHEA:13065"/>
        <dbReference type="ChEBI" id="CHEBI:15377"/>
        <dbReference type="ChEBI" id="CHEBI:15378"/>
        <dbReference type="ChEBI" id="CHEBI:30616"/>
        <dbReference type="ChEBI" id="CHEBI:43474"/>
        <dbReference type="ChEBI" id="CHEBI:456216"/>
        <dbReference type="EC" id="5.6.2.3"/>
    </reaction>
</comment>
<organism evidence="6 7">
    <name type="scientific">Paraclostridium benzoelyticum</name>
    <dbReference type="NCBI Taxonomy" id="1629550"/>
    <lineage>
        <taxon>Bacteria</taxon>
        <taxon>Bacillati</taxon>
        <taxon>Bacillota</taxon>
        <taxon>Clostridia</taxon>
        <taxon>Peptostreptococcales</taxon>
        <taxon>Peptostreptococcaceae</taxon>
        <taxon>Paraclostridium</taxon>
    </lineage>
</organism>
<dbReference type="GO" id="GO:0005524">
    <property type="term" value="F:ATP binding"/>
    <property type="evidence" value="ECO:0007669"/>
    <property type="project" value="UniProtKB-UniRule"/>
</dbReference>
<keyword evidence="1 3" id="KW-0547">Nucleotide-binding</keyword>
<keyword evidence="3" id="KW-0378">Hydrolase</keyword>
<proteinExistence type="inferred from homology"/>
<dbReference type="Pfam" id="PF13538">
    <property type="entry name" value="UvrD_C_2"/>
    <property type="match status" value="1"/>
</dbReference>
<dbReference type="CDD" id="cd18809">
    <property type="entry name" value="SF1_C_RecD"/>
    <property type="match status" value="1"/>
</dbReference>
<dbReference type="InterPro" id="IPR029493">
    <property type="entry name" value="RecD2-like_HHH"/>
</dbReference>
<name>A0A0M3DKQ5_9FIRM</name>
<dbReference type="CDD" id="cd17933">
    <property type="entry name" value="DEXSc_RecD-like"/>
    <property type="match status" value="1"/>
</dbReference>
<dbReference type="Gene3D" id="1.10.10.2220">
    <property type="match status" value="1"/>
</dbReference>
<dbReference type="Pfam" id="PF18335">
    <property type="entry name" value="SH3_13"/>
    <property type="match status" value="1"/>
</dbReference>
<dbReference type="InterPro" id="IPR006345">
    <property type="entry name" value="RecD2"/>
</dbReference>
<dbReference type="Gene3D" id="2.30.30.940">
    <property type="match status" value="1"/>
</dbReference>
<evidence type="ECO:0000259" key="5">
    <source>
        <dbReference type="SMART" id="SM00382"/>
    </source>
</evidence>
<dbReference type="Proteomes" id="UP000034407">
    <property type="component" value="Unassembled WGS sequence"/>
</dbReference>
<dbReference type="RefSeq" id="WP_046822479.1">
    <property type="nucleotide sequence ID" value="NZ_LBBT01000137.1"/>
</dbReference>
<keyword evidence="2 3" id="KW-0067">ATP-binding</keyword>
<evidence type="ECO:0000256" key="1">
    <source>
        <dbReference type="ARBA" id="ARBA00022741"/>
    </source>
</evidence>
<dbReference type="Gene3D" id="1.10.150.20">
    <property type="entry name" value="5' to 3' exonuclease, C-terminal subdomain"/>
    <property type="match status" value="1"/>
</dbReference>
<evidence type="ECO:0000313" key="6">
    <source>
        <dbReference type="EMBL" id="KKY01952.1"/>
    </source>
</evidence>
<gene>
    <name evidence="3" type="primary">recD2</name>
    <name evidence="6" type="ORF">VN21_05970</name>
</gene>
<dbReference type="GO" id="GO:0006310">
    <property type="term" value="P:DNA recombination"/>
    <property type="evidence" value="ECO:0007669"/>
    <property type="project" value="InterPro"/>
</dbReference>
<dbReference type="AlphaFoldDB" id="A0A0M3DKQ5"/>
<dbReference type="InterPro" id="IPR055446">
    <property type="entry name" value="RecD2_N_OB"/>
</dbReference>
<dbReference type="PANTHER" id="PTHR43788">
    <property type="entry name" value="DNA2/NAM7 HELICASE FAMILY MEMBER"/>
    <property type="match status" value="1"/>
</dbReference>
<feature type="binding site" evidence="3">
    <location>
        <begin position="344"/>
        <end position="348"/>
    </location>
    <ligand>
        <name>ATP</name>
        <dbReference type="ChEBI" id="CHEBI:30616"/>
    </ligand>
</feature>
<feature type="domain" description="Helix-hairpin-helix DNA-binding motif class 1" evidence="4">
    <location>
        <begin position="116"/>
        <end position="135"/>
    </location>
</feature>
<dbReference type="GO" id="GO:0043139">
    <property type="term" value="F:5'-3' DNA helicase activity"/>
    <property type="evidence" value="ECO:0007669"/>
    <property type="project" value="UniProtKB-UniRule"/>
</dbReference>
<dbReference type="HAMAP" id="MF_01488">
    <property type="entry name" value="RecD2"/>
    <property type="match status" value="1"/>
</dbReference>
<dbReference type="InterPro" id="IPR041451">
    <property type="entry name" value="RecD2_SH13"/>
</dbReference>
<dbReference type="SMART" id="SM00382">
    <property type="entry name" value="AAA"/>
    <property type="match status" value="1"/>
</dbReference>
<keyword evidence="3" id="KW-0238">DNA-binding</keyword>
<feature type="domain" description="Helix-hairpin-helix DNA-binding motif class 1" evidence="4">
    <location>
        <begin position="180"/>
        <end position="199"/>
    </location>
</feature>
<dbReference type="SUPFAM" id="SSF47781">
    <property type="entry name" value="RuvA domain 2-like"/>
    <property type="match status" value="1"/>
</dbReference>
<dbReference type="InterPro" id="IPR003593">
    <property type="entry name" value="AAA+_ATPase"/>
</dbReference>
<evidence type="ECO:0000313" key="7">
    <source>
        <dbReference type="Proteomes" id="UP000034407"/>
    </source>
</evidence>
<dbReference type="Pfam" id="PF14520">
    <property type="entry name" value="HHH_5"/>
    <property type="match status" value="1"/>
</dbReference>
<evidence type="ECO:0000256" key="3">
    <source>
        <dbReference type="HAMAP-Rule" id="MF_01488"/>
    </source>
</evidence>
<dbReference type="Pfam" id="PF23139">
    <property type="entry name" value="OB_YrrC"/>
    <property type="match status" value="1"/>
</dbReference>
<dbReference type="Pfam" id="PF13245">
    <property type="entry name" value="AAA_19"/>
    <property type="match status" value="1"/>
</dbReference>
<dbReference type="GO" id="GO:0009338">
    <property type="term" value="C:exodeoxyribonuclease V complex"/>
    <property type="evidence" value="ECO:0007669"/>
    <property type="project" value="TreeGrafter"/>
</dbReference>
<dbReference type="EMBL" id="LBBT01000137">
    <property type="protein sequence ID" value="KKY01952.1"/>
    <property type="molecule type" value="Genomic_DNA"/>
</dbReference>
<dbReference type="PANTHER" id="PTHR43788:SF6">
    <property type="entry name" value="DNA HELICASE B"/>
    <property type="match status" value="1"/>
</dbReference>
<keyword evidence="7" id="KW-1185">Reference proteome</keyword>
<dbReference type="SUPFAM" id="SSF52540">
    <property type="entry name" value="P-loop containing nucleoside triphosphate hydrolases"/>
    <property type="match status" value="1"/>
</dbReference>
<dbReference type="InterPro" id="IPR010994">
    <property type="entry name" value="RuvA_2-like"/>
</dbReference>
<dbReference type="InterPro" id="IPR027417">
    <property type="entry name" value="P-loop_NTPase"/>
</dbReference>
<dbReference type="GO" id="GO:0006281">
    <property type="term" value="P:DNA repair"/>
    <property type="evidence" value="ECO:0007669"/>
    <property type="project" value="InterPro"/>
</dbReference>
<dbReference type="GO" id="GO:0017116">
    <property type="term" value="F:single-stranded DNA helicase activity"/>
    <property type="evidence" value="ECO:0007669"/>
    <property type="project" value="TreeGrafter"/>
</dbReference>